<evidence type="ECO:0000313" key="2">
    <source>
        <dbReference type="Proteomes" id="UP000507222"/>
    </source>
</evidence>
<dbReference type="AlphaFoldDB" id="A0A6J5UE00"/>
<reference evidence="1 2" key="1">
    <citation type="submission" date="2020-05" db="EMBL/GenBank/DDBJ databases">
        <authorList>
            <person name="Campoy J."/>
            <person name="Schneeberger K."/>
            <person name="Spophaly S."/>
        </authorList>
    </citation>
    <scope>NUCLEOTIDE SEQUENCE [LARGE SCALE GENOMIC DNA]</scope>
    <source>
        <strain evidence="1">PruArmRojPasFocal</strain>
    </source>
</reference>
<dbReference type="EMBL" id="CAEKDK010000003">
    <property type="protein sequence ID" value="CAB4273847.1"/>
    <property type="molecule type" value="Genomic_DNA"/>
</dbReference>
<proteinExistence type="predicted"/>
<protein>
    <submittedName>
        <fullName evidence="1">Uncharacterized protein</fullName>
    </submittedName>
</protein>
<organism evidence="1 2">
    <name type="scientific">Prunus armeniaca</name>
    <name type="common">Apricot</name>
    <name type="synonym">Armeniaca vulgaris</name>
    <dbReference type="NCBI Taxonomy" id="36596"/>
    <lineage>
        <taxon>Eukaryota</taxon>
        <taxon>Viridiplantae</taxon>
        <taxon>Streptophyta</taxon>
        <taxon>Embryophyta</taxon>
        <taxon>Tracheophyta</taxon>
        <taxon>Spermatophyta</taxon>
        <taxon>Magnoliopsida</taxon>
        <taxon>eudicotyledons</taxon>
        <taxon>Gunneridae</taxon>
        <taxon>Pentapetalae</taxon>
        <taxon>rosids</taxon>
        <taxon>fabids</taxon>
        <taxon>Rosales</taxon>
        <taxon>Rosaceae</taxon>
        <taxon>Amygdaloideae</taxon>
        <taxon>Amygdaleae</taxon>
        <taxon>Prunus</taxon>
    </lineage>
</organism>
<name>A0A6J5UE00_PRUAR</name>
<accession>A0A6J5UE00</accession>
<sequence>MRGSDASSSSPLYGIFLHDSQRERAARVWEMQKSSRLNSEFDDMSSKICDNTSSWTCNDTSSHPLSFSHSCHCSNNDYSTSRPPIDDVVHQLTTPCSPNLFISSSTKPTKELVLKTQDFTRVWIETNTQNHPSTQAVQQGDDI</sequence>
<gene>
    <name evidence="1" type="ORF">CURHAP_LOCUS22058</name>
</gene>
<evidence type="ECO:0000313" key="1">
    <source>
        <dbReference type="EMBL" id="CAB4273847.1"/>
    </source>
</evidence>
<dbReference type="Proteomes" id="UP000507222">
    <property type="component" value="Unassembled WGS sequence"/>
</dbReference>